<dbReference type="Proteomes" id="UP000018542">
    <property type="component" value="Chromosome"/>
</dbReference>
<dbReference type="HOGENOM" id="CLU_048995_3_3_5"/>
<dbReference type="Pfam" id="PF01584">
    <property type="entry name" value="CheW"/>
    <property type="match status" value="1"/>
</dbReference>
<dbReference type="InterPro" id="IPR036061">
    <property type="entry name" value="CheW-like_dom_sf"/>
</dbReference>
<dbReference type="EMBL" id="CP006912">
    <property type="protein sequence ID" value="AHB47784.1"/>
    <property type="molecule type" value="Genomic_DNA"/>
</dbReference>
<evidence type="ECO:0000259" key="1">
    <source>
        <dbReference type="PROSITE" id="PS50851"/>
    </source>
</evidence>
<evidence type="ECO:0000313" key="2">
    <source>
        <dbReference type="EMBL" id="AHB47784.1"/>
    </source>
</evidence>
<sequence>MSSMSAAVQMVSDVPTAGEESYFTVFAGGEAFGLSVLQAQTIFRITSVTPIPLGPADIVGLVNLRGKIVTAVSLRRRLGIPMDDVQNALAIGIEHKGENFALIVDEVGDVLTLDASMKVQIPAHFDPARSRLMTGLYKVGNLLIPALNIGALFDFTN</sequence>
<dbReference type="Gene3D" id="2.30.30.40">
    <property type="entry name" value="SH3 Domains"/>
    <property type="match status" value="1"/>
</dbReference>
<dbReference type="GO" id="GO:0007165">
    <property type="term" value="P:signal transduction"/>
    <property type="evidence" value="ECO:0007669"/>
    <property type="project" value="InterPro"/>
</dbReference>
<reference evidence="2 3" key="1">
    <citation type="journal article" date="2014" name="Genome Announc.">
        <title>Complete Genome Sequence of Hyphomicrobium nitrativorans Strain NL23, a Denitrifying Bacterium Isolated from Biofilm of a Methanol-Fed Denitrification System Treating Seawater at the Montreal Biodome.</title>
        <authorList>
            <person name="Martineau C."/>
            <person name="Villeneuve C."/>
            <person name="Mauffrey F."/>
            <person name="Villemur R."/>
        </authorList>
    </citation>
    <scope>NUCLEOTIDE SEQUENCE [LARGE SCALE GENOMIC DNA]</scope>
    <source>
        <strain evidence="2">NL23</strain>
    </source>
</reference>
<keyword evidence="3" id="KW-1185">Reference proteome</keyword>
<accession>V5SCT3</accession>
<organism evidence="2 3">
    <name type="scientific">Hyphomicrobium nitrativorans NL23</name>
    <dbReference type="NCBI Taxonomy" id="1029756"/>
    <lineage>
        <taxon>Bacteria</taxon>
        <taxon>Pseudomonadati</taxon>
        <taxon>Pseudomonadota</taxon>
        <taxon>Alphaproteobacteria</taxon>
        <taxon>Hyphomicrobiales</taxon>
        <taxon>Hyphomicrobiaceae</taxon>
        <taxon>Hyphomicrobium</taxon>
    </lineage>
</organism>
<dbReference type="AlphaFoldDB" id="V5SCT3"/>
<feature type="domain" description="CheW-like" evidence="1">
    <location>
        <begin position="19"/>
        <end position="157"/>
    </location>
</feature>
<dbReference type="STRING" id="1029756.W911_04155"/>
<dbReference type="InterPro" id="IPR002545">
    <property type="entry name" value="CheW-lke_dom"/>
</dbReference>
<dbReference type="PATRIC" id="fig|1029756.8.peg.868"/>
<proteinExistence type="predicted"/>
<dbReference type="SUPFAM" id="SSF50341">
    <property type="entry name" value="CheW-like"/>
    <property type="match status" value="1"/>
</dbReference>
<dbReference type="SMART" id="SM00260">
    <property type="entry name" value="CheW"/>
    <property type="match status" value="1"/>
</dbReference>
<dbReference type="InterPro" id="IPR039315">
    <property type="entry name" value="CheW"/>
</dbReference>
<evidence type="ECO:0000313" key="3">
    <source>
        <dbReference type="Proteomes" id="UP000018542"/>
    </source>
</evidence>
<gene>
    <name evidence="2" type="ORF">W911_04155</name>
</gene>
<protein>
    <submittedName>
        <fullName evidence="2">Chemotaxis protein CheW</fullName>
    </submittedName>
</protein>
<dbReference type="PROSITE" id="PS50851">
    <property type="entry name" value="CHEW"/>
    <property type="match status" value="1"/>
</dbReference>
<dbReference type="GO" id="GO:0006935">
    <property type="term" value="P:chemotaxis"/>
    <property type="evidence" value="ECO:0007669"/>
    <property type="project" value="InterPro"/>
</dbReference>
<name>V5SCT3_9HYPH</name>
<dbReference type="GO" id="GO:0005829">
    <property type="term" value="C:cytosol"/>
    <property type="evidence" value="ECO:0007669"/>
    <property type="project" value="TreeGrafter"/>
</dbReference>
<dbReference type="KEGG" id="hni:W911_04155"/>
<dbReference type="PANTHER" id="PTHR22617:SF23">
    <property type="entry name" value="CHEMOTAXIS PROTEIN CHEW"/>
    <property type="match status" value="1"/>
</dbReference>
<dbReference type="Gene3D" id="2.40.50.180">
    <property type="entry name" value="CheA-289, Domain 4"/>
    <property type="match status" value="1"/>
</dbReference>
<dbReference type="RefSeq" id="WP_023786241.1">
    <property type="nucleotide sequence ID" value="NC_022997.1"/>
</dbReference>
<dbReference type="PANTHER" id="PTHR22617">
    <property type="entry name" value="CHEMOTAXIS SENSOR HISTIDINE KINASE-RELATED"/>
    <property type="match status" value="1"/>
</dbReference>